<gene>
    <name evidence="2" type="ORF">HZH68_015084</name>
</gene>
<proteinExistence type="predicted"/>
<feature type="compositionally biased region" description="Basic and acidic residues" evidence="1">
    <location>
        <begin position="45"/>
        <end position="54"/>
    </location>
</feature>
<comment type="caution">
    <text evidence="2">The sequence shown here is derived from an EMBL/GenBank/DDBJ whole genome shotgun (WGS) entry which is preliminary data.</text>
</comment>
<evidence type="ECO:0000256" key="1">
    <source>
        <dbReference type="SAM" id="MobiDB-lite"/>
    </source>
</evidence>
<feature type="region of interest" description="Disordered" evidence="1">
    <location>
        <begin position="43"/>
        <end position="93"/>
    </location>
</feature>
<feature type="compositionally biased region" description="Basic and acidic residues" evidence="1">
    <location>
        <begin position="74"/>
        <end position="92"/>
    </location>
</feature>
<dbReference type="AlphaFoldDB" id="A0A834MS71"/>
<accession>A0A834MS71</accession>
<evidence type="ECO:0000313" key="2">
    <source>
        <dbReference type="EMBL" id="KAF7383235.1"/>
    </source>
</evidence>
<dbReference type="EMBL" id="JACSDZ010000019">
    <property type="protein sequence ID" value="KAF7383235.1"/>
    <property type="molecule type" value="Genomic_DNA"/>
</dbReference>
<reference evidence="2" key="1">
    <citation type="journal article" date="2020" name="G3 (Bethesda)">
        <title>High-Quality Assemblies for Three Invasive Social Wasps from the &lt;i&gt;Vespula&lt;/i&gt; Genus.</title>
        <authorList>
            <person name="Harrop T.W.R."/>
            <person name="Guhlin J."/>
            <person name="McLaughlin G.M."/>
            <person name="Permina E."/>
            <person name="Stockwell P."/>
            <person name="Gilligan J."/>
            <person name="Le Lec M.F."/>
            <person name="Gruber M.A.M."/>
            <person name="Quinn O."/>
            <person name="Lovegrove M."/>
            <person name="Duncan E.J."/>
            <person name="Remnant E.J."/>
            <person name="Van Eeckhoven J."/>
            <person name="Graham B."/>
            <person name="Knapp R.A."/>
            <person name="Langford K.W."/>
            <person name="Kronenberg Z."/>
            <person name="Press M.O."/>
            <person name="Eacker S.M."/>
            <person name="Wilson-Rankin E.E."/>
            <person name="Purcell J."/>
            <person name="Lester P.J."/>
            <person name="Dearden P.K."/>
        </authorList>
    </citation>
    <scope>NUCLEOTIDE SEQUENCE</scope>
    <source>
        <strain evidence="2">Linc-1</strain>
    </source>
</reference>
<name>A0A834MS71_VESGE</name>
<protein>
    <submittedName>
        <fullName evidence="2">Uncharacterized protein</fullName>
    </submittedName>
</protein>
<evidence type="ECO:0000313" key="3">
    <source>
        <dbReference type="Proteomes" id="UP000617340"/>
    </source>
</evidence>
<organism evidence="2 3">
    <name type="scientific">Vespula germanica</name>
    <name type="common">German yellow jacket</name>
    <name type="synonym">Paravespula germanica</name>
    <dbReference type="NCBI Taxonomy" id="30212"/>
    <lineage>
        <taxon>Eukaryota</taxon>
        <taxon>Metazoa</taxon>
        <taxon>Ecdysozoa</taxon>
        <taxon>Arthropoda</taxon>
        <taxon>Hexapoda</taxon>
        <taxon>Insecta</taxon>
        <taxon>Pterygota</taxon>
        <taxon>Neoptera</taxon>
        <taxon>Endopterygota</taxon>
        <taxon>Hymenoptera</taxon>
        <taxon>Apocrita</taxon>
        <taxon>Aculeata</taxon>
        <taxon>Vespoidea</taxon>
        <taxon>Vespidae</taxon>
        <taxon>Vespinae</taxon>
        <taxon>Vespula</taxon>
    </lineage>
</organism>
<keyword evidence="3" id="KW-1185">Reference proteome</keyword>
<sequence>MMMKEKDRRYVEESVNKRNTLMFHICPLLLEDPGIENERTSLLGRSHETKEEAFSRASRRTRGLLAHSTRPGKGRKDECRARVRRERSVASKEEEEVEVVEEEEVLEEEEVVVWR</sequence>
<dbReference type="Proteomes" id="UP000617340">
    <property type="component" value="Unassembled WGS sequence"/>
</dbReference>